<gene>
    <name evidence="3" type="ORF">PoB_001553100</name>
</gene>
<dbReference type="SMART" id="SM00034">
    <property type="entry name" value="CLECT"/>
    <property type="match status" value="1"/>
</dbReference>
<dbReference type="SUPFAM" id="SSF56436">
    <property type="entry name" value="C-type lectin-like"/>
    <property type="match status" value="1"/>
</dbReference>
<keyword evidence="3" id="KW-0675">Receptor</keyword>
<protein>
    <submittedName>
        <fullName evidence="3">C-type mannose receptor 2</fullName>
    </submittedName>
</protein>
<name>A0AAV3YZP1_9GAST</name>
<comment type="caution">
    <text evidence="3">The sequence shown here is derived from an EMBL/GenBank/DDBJ whole genome shotgun (WGS) entry which is preliminary data.</text>
</comment>
<dbReference type="PANTHER" id="PTHR22803">
    <property type="entry name" value="MANNOSE, PHOSPHOLIPASE, LECTIN RECEPTOR RELATED"/>
    <property type="match status" value="1"/>
</dbReference>
<dbReference type="InterPro" id="IPR018378">
    <property type="entry name" value="C-type_lectin_CS"/>
</dbReference>
<dbReference type="EMBL" id="BLXT01001900">
    <property type="protein sequence ID" value="GFN89025.1"/>
    <property type="molecule type" value="Genomic_DNA"/>
</dbReference>
<dbReference type="InterPro" id="IPR001304">
    <property type="entry name" value="C-type_lectin-like"/>
</dbReference>
<dbReference type="InterPro" id="IPR016187">
    <property type="entry name" value="CTDL_fold"/>
</dbReference>
<dbReference type="PROSITE" id="PS00615">
    <property type="entry name" value="C_TYPE_LECTIN_1"/>
    <property type="match status" value="1"/>
</dbReference>
<keyword evidence="4" id="KW-1185">Reference proteome</keyword>
<dbReference type="Pfam" id="PF00059">
    <property type="entry name" value="Lectin_C"/>
    <property type="match status" value="1"/>
</dbReference>
<dbReference type="Gene3D" id="3.10.100.10">
    <property type="entry name" value="Mannose-Binding Protein A, subunit A"/>
    <property type="match status" value="1"/>
</dbReference>
<organism evidence="3 4">
    <name type="scientific">Plakobranchus ocellatus</name>
    <dbReference type="NCBI Taxonomy" id="259542"/>
    <lineage>
        <taxon>Eukaryota</taxon>
        <taxon>Metazoa</taxon>
        <taxon>Spiralia</taxon>
        <taxon>Lophotrochozoa</taxon>
        <taxon>Mollusca</taxon>
        <taxon>Gastropoda</taxon>
        <taxon>Heterobranchia</taxon>
        <taxon>Euthyneura</taxon>
        <taxon>Panpulmonata</taxon>
        <taxon>Sacoglossa</taxon>
        <taxon>Placobranchoidea</taxon>
        <taxon>Plakobranchidae</taxon>
        <taxon>Plakobranchus</taxon>
    </lineage>
</organism>
<evidence type="ECO:0000313" key="4">
    <source>
        <dbReference type="Proteomes" id="UP000735302"/>
    </source>
</evidence>
<evidence type="ECO:0000259" key="2">
    <source>
        <dbReference type="PROSITE" id="PS50041"/>
    </source>
</evidence>
<evidence type="ECO:0000313" key="3">
    <source>
        <dbReference type="EMBL" id="GFN89025.1"/>
    </source>
</evidence>
<dbReference type="CDD" id="cd00037">
    <property type="entry name" value="CLECT"/>
    <property type="match status" value="1"/>
</dbReference>
<proteinExistence type="predicted"/>
<reference evidence="3 4" key="1">
    <citation type="journal article" date="2021" name="Elife">
        <title>Chloroplast acquisition without the gene transfer in kleptoplastic sea slugs, Plakobranchus ocellatus.</title>
        <authorList>
            <person name="Maeda T."/>
            <person name="Takahashi S."/>
            <person name="Yoshida T."/>
            <person name="Shimamura S."/>
            <person name="Takaki Y."/>
            <person name="Nagai Y."/>
            <person name="Toyoda A."/>
            <person name="Suzuki Y."/>
            <person name="Arimoto A."/>
            <person name="Ishii H."/>
            <person name="Satoh N."/>
            <person name="Nishiyama T."/>
            <person name="Hasebe M."/>
            <person name="Maruyama T."/>
            <person name="Minagawa J."/>
            <person name="Obokata J."/>
            <person name="Shigenobu S."/>
        </authorList>
    </citation>
    <scope>NUCLEOTIDE SEQUENCE [LARGE SCALE GENOMIC DNA]</scope>
</reference>
<dbReference type="InterPro" id="IPR050111">
    <property type="entry name" value="C-type_lectin/snaclec_domain"/>
</dbReference>
<accession>A0AAV3YZP1</accession>
<keyword evidence="1" id="KW-1015">Disulfide bond</keyword>
<sequence>MSICQQNGGDLLTIRDSDMAIFISTLLKDVSSLPFWIGLHNTGVLTEDDNRWRWLDENETASYTHWREGYPKTMNILQSLSEECAFVRHNWRINDAKWRNYFCLYNLMYICERPKFSSGKH</sequence>
<dbReference type="AlphaFoldDB" id="A0AAV3YZP1"/>
<feature type="domain" description="C-type lectin" evidence="2">
    <location>
        <begin position="1"/>
        <end position="112"/>
    </location>
</feature>
<dbReference type="Proteomes" id="UP000735302">
    <property type="component" value="Unassembled WGS sequence"/>
</dbReference>
<dbReference type="InterPro" id="IPR016186">
    <property type="entry name" value="C-type_lectin-like/link_sf"/>
</dbReference>
<evidence type="ECO:0000256" key="1">
    <source>
        <dbReference type="ARBA" id="ARBA00023157"/>
    </source>
</evidence>
<dbReference type="PROSITE" id="PS50041">
    <property type="entry name" value="C_TYPE_LECTIN_2"/>
    <property type="match status" value="1"/>
</dbReference>